<comment type="caution">
    <text evidence="2">The sequence shown here is derived from an EMBL/GenBank/DDBJ whole genome shotgun (WGS) entry which is preliminary data.</text>
</comment>
<feature type="region of interest" description="Disordered" evidence="1">
    <location>
        <begin position="111"/>
        <end position="160"/>
    </location>
</feature>
<evidence type="ECO:0000313" key="2">
    <source>
        <dbReference type="EMBL" id="PYI54227.1"/>
    </source>
</evidence>
<dbReference type="Proteomes" id="UP000247476">
    <property type="component" value="Unassembled WGS sequence"/>
</dbReference>
<keyword evidence="3" id="KW-1185">Reference proteome</keyword>
<sequence>MRYGPLLQVGLFLTFLYAGLGVMLAFGGSDAVSDTENRALAPLPLWSIGKLRSGEYFRDLENYWADHVAFRGALVSAGKRLTSWYGVAGKDDVILIASDANNTGSGAIAAQTDETVSPAATGPTAESGTAPASMGAGATPPPVGTPAPAPVPAPAPTPVSGEKERIVGKVLIVGDRAMNLFAHDPNAGTAYADVVNRFADEAARRLGPDTSVTVLLAPTAAEWAQASAKRPLSDSQRQAIEDIYNRLRPRVRTVDAWTALRDHGGQELYFRTDHHWTATGAYYAYAAFAGAAGMTPVALERYETESVPGFLGSLYSATLSPRLRQNPDSVKLYKPFVSHEYTVHYSGPLRMNVLDMSHASKTNKYRIFLSGDRPWGLIKTDSAHDRRIAVVKDSYGNAFVPFLLPHYKEIYVIDPRQFHIPLTDFLAERRIAEVLFLNDAEVSMYRGFTDQIDKLLRK</sequence>
<dbReference type="InterPro" id="IPR025945">
    <property type="entry name" value="DHHW"/>
</dbReference>
<gene>
    <name evidence="2" type="ORF">DLM86_12105</name>
</gene>
<dbReference type="OrthoDB" id="175771at2"/>
<evidence type="ECO:0000313" key="3">
    <source>
        <dbReference type="Proteomes" id="UP000247476"/>
    </source>
</evidence>
<feature type="compositionally biased region" description="Pro residues" evidence="1">
    <location>
        <begin position="139"/>
        <end position="157"/>
    </location>
</feature>
<evidence type="ECO:0000256" key="1">
    <source>
        <dbReference type="SAM" id="MobiDB-lite"/>
    </source>
</evidence>
<dbReference type="AlphaFoldDB" id="A0A2V5KRW8"/>
<dbReference type="Pfam" id="PF14286">
    <property type="entry name" value="DHHW"/>
    <property type="match status" value="1"/>
</dbReference>
<name>A0A2V5KRW8_9BACL</name>
<protein>
    <recommendedName>
        <fullName evidence="4">AlgX/AlgJ SGNH hydrolase-like domain-containing protein</fullName>
    </recommendedName>
</protein>
<organism evidence="2 3">
    <name type="scientific">Paenibacillus flagellatus</name>
    <dbReference type="NCBI Taxonomy" id="2211139"/>
    <lineage>
        <taxon>Bacteria</taxon>
        <taxon>Bacillati</taxon>
        <taxon>Bacillota</taxon>
        <taxon>Bacilli</taxon>
        <taxon>Bacillales</taxon>
        <taxon>Paenibacillaceae</taxon>
        <taxon>Paenibacillus</taxon>
    </lineage>
</organism>
<proteinExistence type="predicted"/>
<reference evidence="2 3" key="1">
    <citation type="submission" date="2018-05" db="EMBL/GenBank/DDBJ databases">
        <title>Paenibacillus flagellatus sp. nov., isolated from selenium mineral soil.</title>
        <authorList>
            <person name="Dai X."/>
        </authorList>
    </citation>
    <scope>NUCLEOTIDE SEQUENCE [LARGE SCALE GENOMIC DNA]</scope>
    <source>
        <strain evidence="2 3">DXL2</strain>
    </source>
</reference>
<accession>A0A2V5KRW8</accession>
<dbReference type="RefSeq" id="WP_110840288.1">
    <property type="nucleotide sequence ID" value="NZ_QJVJ01000005.1"/>
</dbReference>
<dbReference type="EMBL" id="QJVJ01000005">
    <property type="protein sequence ID" value="PYI54227.1"/>
    <property type="molecule type" value="Genomic_DNA"/>
</dbReference>
<evidence type="ECO:0008006" key="4">
    <source>
        <dbReference type="Google" id="ProtNLM"/>
    </source>
</evidence>